<protein>
    <submittedName>
        <fullName evidence="2">CDP-diacylglycerol--inositol 3-phosphatidyltransferase-like</fullName>
    </submittedName>
</protein>
<dbReference type="RefSeq" id="XP_008478955.1">
    <property type="nucleotide sequence ID" value="XM_008480733.1"/>
</dbReference>
<dbReference type="GO" id="GO:0016020">
    <property type="term" value="C:membrane"/>
    <property type="evidence" value="ECO:0007669"/>
    <property type="project" value="InterPro"/>
</dbReference>
<dbReference type="Pfam" id="PF01066">
    <property type="entry name" value="CDP-OH_P_transf"/>
    <property type="match status" value="1"/>
</dbReference>
<gene>
    <name evidence="2" type="primary">LOC103515789</name>
</gene>
<evidence type="ECO:0000313" key="1">
    <source>
        <dbReference type="Proteomes" id="UP000079169"/>
    </source>
</evidence>
<organism evidence="1 2">
    <name type="scientific">Diaphorina citri</name>
    <name type="common">Asian citrus psyllid</name>
    <dbReference type="NCBI Taxonomy" id="121845"/>
    <lineage>
        <taxon>Eukaryota</taxon>
        <taxon>Metazoa</taxon>
        <taxon>Ecdysozoa</taxon>
        <taxon>Arthropoda</taxon>
        <taxon>Hexapoda</taxon>
        <taxon>Insecta</taxon>
        <taxon>Pterygota</taxon>
        <taxon>Neoptera</taxon>
        <taxon>Paraneoptera</taxon>
        <taxon>Hemiptera</taxon>
        <taxon>Sternorrhyncha</taxon>
        <taxon>Psylloidea</taxon>
        <taxon>Psyllidae</taxon>
        <taxon>Diaphorininae</taxon>
        <taxon>Diaphorina</taxon>
    </lineage>
</organism>
<dbReference type="STRING" id="121845.A0A1S3DC42"/>
<reference evidence="2" key="1">
    <citation type="submission" date="2025-08" db="UniProtKB">
        <authorList>
            <consortium name="RefSeq"/>
        </authorList>
    </citation>
    <scope>IDENTIFICATION</scope>
</reference>
<dbReference type="PaxDb" id="121845-A0A1S3DC42"/>
<dbReference type="GO" id="GO:0008654">
    <property type="term" value="P:phospholipid biosynthetic process"/>
    <property type="evidence" value="ECO:0007669"/>
    <property type="project" value="InterPro"/>
</dbReference>
<sequence length="77" mass="8977">MYIQVYNEDFAHDPVSYQICYGRIVLALISFYFMPTHYAIACWCYVISGLLDAIDGHAARYFNQSKDLFVELLLWGL</sequence>
<keyword evidence="1" id="KW-1185">Reference proteome</keyword>
<dbReference type="Gene3D" id="1.20.120.1760">
    <property type="match status" value="1"/>
</dbReference>
<dbReference type="GeneID" id="103515789"/>
<name>A0A1S3DC42_DIACI</name>
<dbReference type="GO" id="GO:0016780">
    <property type="term" value="F:phosphotransferase activity, for other substituted phosphate groups"/>
    <property type="evidence" value="ECO:0007669"/>
    <property type="project" value="InterPro"/>
</dbReference>
<dbReference type="KEGG" id="dci:103515789"/>
<dbReference type="InterPro" id="IPR000462">
    <property type="entry name" value="CDP-OH_P_trans"/>
</dbReference>
<dbReference type="InterPro" id="IPR043130">
    <property type="entry name" value="CDP-OH_PTrfase_TM_dom"/>
</dbReference>
<accession>A0A1S3DC42</accession>
<proteinExistence type="predicted"/>
<evidence type="ECO:0000313" key="2">
    <source>
        <dbReference type="RefSeq" id="XP_008478955.1"/>
    </source>
</evidence>
<dbReference type="AlphaFoldDB" id="A0A1S3DC42"/>
<dbReference type="Proteomes" id="UP000079169">
    <property type="component" value="Unplaced"/>
</dbReference>